<evidence type="ECO:0000256" key="5">
    <source>
        <dbReference type="ARBA" id="ARBA00034545"/>
    </source>
</evidence>
<dbReference type="InterPro" id="IPR026669">
    <property type="entry name" value="Arsenite_MeTrfase-like"/>
</dbReference>
<dbReference type="EC" id="2.1.1.137" evidence="4"/>
<protein>
    <recommendedName>
        <fullName evidence="5">Arsenite methyltransferase</fullName>
        <ecNumber evidence="4">2.1.1.137</ecNumber>
    </recommendedName>
</protein>
<proteinExistence type="inferred from homology"/>
<evidence type="ECO:0000256" key="6">
    <source>
        <dbReference type="ARBA" id="ARBA00047941"/>
    </source>
</evidence>
<keyword evidence="10" id="KW-0489">Methyltransferase</keyword>
<comment type="caution">
    <text evidence="10">The sequence shown here is derived from an EMBL/GenBank/DDBJ whole genome shotgun (WGS) entry which is preliminary data.</text>
</comment>
<dbReference type="InterPro" id="IPR029063">
    <property type="entry name" value="SAM-dependent_MTases_sf"/>
</dbReference>
<feature type="domain" description="Methyltransferase" evidence="9">
    <location>
        <begin position="72"/>
        <end position="195"/>
    </location>
</feature>
<dbReference type="OrthoDB" id="9772751at2"/>
<evidence type="ECO:0000256" key="3">
    <source>
        <dbReference type="ARBA" id="ARBA00034487"/>
    </source>
</evidence>
<name>I4EI55_9BACT</name>
<comment type="catalytic activity">
    <reaction evidence="7">
        <text>arsenic triglutathione + 2 [thioredoxin]-dithiol + 2 S-adenosyl-L-methionine + H2O = dimethylarsinous acid + 2 [thioredoxin]-disulfide + 3 glutathione + 2 S-adenosyl-L-homocysteine + 2 H(+)</text>
        <dbReference type="Rhea" id="RHEA:69464"/>
        <dbReference type="Rhea" id="RHEA-COMP:10698"/>
        <dbReference type="Rhea" id="RHEA-COMP:10700"/>
        <dbReference type="ChEBI" id="CHEBI:15377"/>
        <dbReference type="ChEBI" id="CHEBI:15378"/>
        <dbReference type="ChEBI" id="CHEBI:23808"/>
        <dbReference type="ChEBI" id="CHEBI:29950"/>
        <dbReference type="ChEBI" id="CHEBI:50058"/>
        <dbReference type="ChEBI" id="CHEBI:57856"/>
        <dbReference type="ChEBI" id="CHEBI:57925"/>
        <dbReference type="ChEBI" id="CHEBI:59789"/>
        <dbReference type="ChEBI" id="CHEBI:183640"/>
        <dbReference type="EC" id="2.1.1.137"/>
    </reaction>
</comment>
<evidence type="ECO:0000313" key="10">
    <source>
        <dbReference type="EMBL" id="CCF84367.1"/>
    </source>
</evidence>
<dbReference type="GO" id="GO:0032259">
    <property type="term" value="P:methylation"/>
    <property type="evidence" value="ECO:0007669"/>
    <property type="project" value="UniProtKB-KW"/>
</dbReference>
<keyword evidence="11" id="KW-1185">Reference proteome</keyword>
<dbReference type="PANTHER" id="PTHR43675:SF8">
    <property type="entry name" value="ARSENITE METHYLTRANSFERASE"/>
    <property type="match status" value="1"/>
</dbReference>
<evidence type="ECO:0000259" key="9">
    <source>
        <dbReference type="Pfam" id="PF13847"/>
    </source>
</evidence>
<comment type="catalytic activity">
    <reaction evidence="6">
        <text>arsenic triglutathione + [thioredoxin]-dithiol + S-adenosyl-L-methionine + 2 H2O = methylarsonous acid + [thioredoxin]-disulfide + 3 glutathione + S-adenosyl-L-homocysteine + H(+)</text>
        <dbReference type="Rhea" id="RHEA:69460"/>
        <dbReference type="Rhea" id="RHEA-COMP:10698"/>
        <dbReference type="Rhea" id="RHEA-COMP:10700"/>
        <dbReference type="ChEBI" id="CHEBI:15377"/>
        <dbReference type="ChEBI" id="CHEBI:15378"/>
        <dbReference type="ChEBI" id="CHEBI:17826"/>
        <dbReference type="ChEBI" id="CHEBI:29950"/>
        <dbReference type="ChEBI" id="CHEBI:50058"/>
        <dbReference type="ChEBI" id="CHEBI:57856"/>
        <dbReference type="ChEBI" id="CHEBI:57925"/>
        <dbReference type="ChEBI" id="CHEBI:59789"/>
        <dbReference type="ChEBI" id="CHEBI:183640"/>
        <dbReference type="EC" id="2.1.1.137"/>
    </reaction>
</comment>
<dbReference type="Pfam" id="PF13847">
    <property type="entry name" value="Methyltransf_31"/>
    <property type="match status" value="1"/>
</dbReference>
<dbReference type="EMBL" id="CAGS01000262">
    <property type="protein sequence ID" value="CCF84367.1"/>
    <property type="molecule type" value="Genomic_DNA"/>
</dbReference>
<sequence length="198" mass="21084">MERRDTVPAGAEKSSDTPVTQAIIEHYAQRAGETWRIAETIYTPEELAALPPSVVESALGLGHPVRDAELQPGEVVLDIGCGTGIDLLLAAPQVGPTGTVIGLDLTPEMLERAREHVTQAGLTNVELLPGSMEEIPLPDTSVDVVISNGVFNLSTKKDQAFAEAYRVLRPGGRMIAADMLLVADLPATLLENPKLWSG</sequence>
<dbReference type="PANTHER" id="PTHR43675">
    <property type="entry name" value="ARSENITE METHYLTRANSFERASE"/>
    <property type="match status" value="1"/>
</dbReference>
<dbReference type="InterPro" id="IPR025714">
    <property type="entry name" value="Methyltranfer_dom"/>
</dbReference>
<dbReference type="Proteomes" id="UP000004221">
    <property type="component" value="Unassembled WGS sequence"/>
</dbReference>
<dbReference type="GO" id="GO:0030791">
    <property type="term" value="F:arsenite methyltransferase activity"/>
    <property type="evidence" value="ECO:0007669"/>
    <property type="project" value="UniProtKB-EC"/>
</dbReference>
<comment type="catalytic activity">
    <reaction evidence="8">
        <text>arsenic triglutathione + 3 [thioredoxin]-dithiol + 3 S-adenosyl-L-methionine = trimethylarsine + 3 [thioredoxin]-disulfide + 3 glutathione + 3 S-adenosyl-L-homocysteine + 3 H(+)</text>
        <dbReference type="Rhea" id="RHEA:69432"/>
        <dbReference type="Rhea" id="RHEA-COMP:10698"/>
        <dbReference type="Rhea" id="RHEA-COMP:10700"/>
        <dbReference type="ChEBI" id="CHEBI:15378"/>
        <dbReference type="ChEBI" id="CHEBI:27130"/>
        <dbReference type="ChEBI" id="CHEBI:29950"/>
        <dbReference type="ChEBI" id="CHEBI:50058"/>
        <dbReference type="ChEBI" id="CHEBI:57856"/>
        <dbReference type="ChEBI" id="CHEBI:57925"/>
        <dbReference type="ChEBI" id="CHEBI:59789"/>
        <dbReference type="ChEBI" id="CHEBI:183640"/>
        <dbReference type="EC" id="2.1.1.137"/>
    </reaction>
</comment>
<gene>
    <name evidence="10" type="ORF">NITHO_3340009</name>
</gene>
<keyword evidence="1 10" id="KW-0808">Transferase</keyword>
<dbReference type="AlphaFoldDB" id="I4EI55"/>
<evidence type="ECO:0000256" key="4">
    <source>
        <dbReference type="ARBA" id="ARBA00034521"/>
    </source>
</evidence>
<evidence type="ECO:0000256" key="1">
    <source>
        <dbReference type="ARBA" id="ARBA00022679"/>
    </source>
</evidence>
<dbReference type="Gene3D" id="3.40.50.150">
    <property type="entry name" value="Vaccinia Virus protein VP39"/>
    <property type="match status" value="1"/>
</dbReference>
<organism evidence="10 11">
    <name type="scientific">Nitrolancea hollandica Lb</name>
    <dbReference type="NCBI Taxonomy" id="1129897"/>
    <lineage>
        <taxon>Bacteria</taxon>
        <taxon>Pseudomonadati</taxon>
        <taxon>Thermomicrobiota</taxon>
        <taxon>Thermomicrobia</taxon>
        <taxon>Sphaerobacterales</taxon>
        <taxon>Sphaerobacterineae</taxon>
        <taxon>Sphaerobacteraceae</taxon>
        <taxon>Nitrolancea</taxon>
    </lineage>
</organism>
<accession>I4EI55</accession>
<dbReference type="CDD" id="cd02440">
    <property type="entry name" value="AdoMet_MTases"/>
    <property type="match status" value="1"/>
</dbReference>
<comment type="similarity">
    <text evidence="3">Belongs to the methyltransferase superfamily. Arsenite methyltransferase family.</text>
</comment>
<evidence type="ECO:0000256" key="8">
    <source>
        <dbReference type="ARBA" id="ARBA00048428"/>
    </source>
</evidence>
<dbReference type="RefSeq" id="WP_008478486.1">
    <property type="nucleotide sequence ID" value="NZ_CAGS01000262.1"/>
</dbReference>
<keyword evidence="2" id="KW-0949">S-adenosyl-L-methionine</keyword>
<dbReference type="SUPFAM" id="SSF53335">
    <property type="entry name" value="S-adenosyl-L-methionine-dependent methyltransferases"/>
    <property type="match status" value="1"/>
</dbReference>
<evidence type="ECO:0000256" key="7">
    <source>
        <dbReference type="ARBA" id="ARBA00047943"/>
    </source>
</evidence>
<reference evidence="10 11" key="1">
    <citation type="journal article" date="2012" name="ISME J.">
        <title>Nitrification expanded: discovery, physiology and genomics of a nitrite-oxidizing bacterium from the phylum Chloroflexi.</title>
        <authorList>
            <person name="Sorokin D.Y."/>
            <person name="Lucker S."/>
            <person name="Vejmelkova D."/>
            <person name="Kostrikina N.A."/>
            <person name="Kleerebezem R."/>
            <person name="Rijpstra W.I."/>
            <person name="Damste J.S."/>
            <person name="Le Paslier D."/>
            <person name="Muyzer G."/>
            <person name="Wagner M."/>
            <person name="van Loosdrecht M.C."/>
            <person name="Daims H."/>
        </authorList>
    </citation>
    <scope>NUCLEOTIDE SEQUENCE [LARGE SCALE GENOMIC DNA]</scope>
    <source>
        <strain evidence="11">none</strain>
    </source>
</reference>
<evidence type="ECO:0000313" key="11">
    <source>
        <dbReference type="Proteomes" id="UP000004221"/>
    </source>
</evidence>
<evidence type="ECO:0000256" key="2">
    <source>
        <dbReference type="ARBA" id="ARBA00022691"/>
    </source>
</evidence>